<evidence type="ECO:0000313" key="2">
    <source>
        <dbReference type="Proteomes" id="UP001592531"/>
    </source>
</evidence>
<reference evidence="1 2" key="1">
    <citation type="submission" date="2024-09" db="EMBL/GenBank/DDBJ databases">
        <authorList>
            <person name="Lee S.D."/>
        </authorList>
    </citation>
    <scope>NUCLEOTIDE SEQUENCE [LARGE SCALE GENOMIC DNA]</scope>
    <source>
        <strain evidence="1 2">N8-3</strain>
    </source>
</reference>
<evidence type="ECO:0000313" key="1">
    <source>
        <dbReference type="EMBL" id="MFC1420885.1"/>
    </source>
</evidence>
<keyword evidence="2" id="KW-1185">Reference proteome</keyword>
<sequence length="112" mass="11220">MAPDRVGAGRAKGALKDRDLPVLVVIVASGPEPPADSTSEDTAAFGEIPPPAFAASVASTGVQEPSFWTRWGCASLVSVKVPSGLATVVLNIVVIEGTGTLVPVAFACASAC</sequence>
<organism evidence="1 2">
    <name type="scientific">Streptacidiphilus cavernicola</name>
    <dbReference type="NCBI Taxonomy" id="3342716"/>
    <lineage>
        <taxon>Bacteria</taxon>
        <taxon>Bacillati</taxon>
        <taxon>Actinomycetota</taxon>
        <taxon>Actinomycetes</taxon>
        <taxon>Kitasatosporales</taxon>
        <taxon>Streptomycetaceae</taxon>
        <taxon>Streptacidiphilus</taxon>
    </lineage>
</organism>
<proteinExistence type="predicted"/>
<gene>
    <name evidence="1" type="ORF">ACEZDE_30195</name>
</gene>
<comment type="caution">
    <text evidence="1">The sequence shown here is derived from an EMBL/GenBank/DDBJ whole genome shotgun (WGS) entry which is preliminary data.</text>
</comment>
<dbReference type="RefSeq" id="WP_380543015.1">
    <property type="nucleotide sequence ID" value="NZ_JBHFAB010000031.1"/>
</dbReference>
<accession>A0ABV6W4F7</accession>
<dbReference type="EMBL" id="JBHFAB010000031">
    <property type="protein sequence ID" value="MFC1420885.1"/>
    <property type="molecule type" value="Genomic_DNA"/>
</dbReference>
<protein>
    <submittedName>
        <fullName evidence="1">Uncharacterized protein</fullName>
    </submittedName>
</protein>
<name>A0ABV6W4F7_9ACTN</name>
<dbReference type="Proteomes" id="UP001592531">
    <property type="component" value="Unassembled WGS sequence"/>
</dbReference>